<dbReference type="AlphaFoldDB" id="A0AB34JB68"/>
<keyword evidence="2" id="KW-1185">Reference proteome</keyword>
<name>A0AB34JB68_PRYPA</name>
<gene>
    <name evidence="1" type="ORF">AB1Y20_003297</name>
</gene>
<reference evidence="1 2" key="1">
    <citation type="journal article" date="2024" name="Science">
        <title>Giant polyketide synthase enzymes in the biosynthesis of giant marine polyether toxins.</title>
        <authorList>
            <person name="Fallon T.R."/>
            <person name="Shende V.V."/>
            <person name="Wierzbicki I.H."/>
            <person name="Pendleton A.L."/>
            <person name="Watervoot N.F."/>
            <person name="Auber R.P."/>
            <person name="Gonzalez D.J."/>
            <person name="Wisecaver J.H."/>
            <person name="Moore B.S."/>
        </authorList>
    </citation>
    <scope>NUCLEOTIDE SEQUENCE [LARGE SCALE GENOMIC DNA]</scope>
    <source>
        <strain evidence="1 2">12B1</strain>
    </source>
</reference>
<evidence type="ECO:0000313" key="2">
    <source>
        <dbReference type="Proteomes" id="UP001515480"/>
    </source>
</evidence>
<dbReference type="Proteomes" id="UP001515480">
    <property type="component" value="Unassembled WGS sequence"/>
</dbReference>
<sequence length="167" mass="18553">MLHSAASTTLVVVIGSQRGGEQVWQSMITHLIQPLRADLAVLASFDQSHELLLQHAQHIWRVGEYRDWGVLITELVGAGWQANVTLTDNLWGGVHVAEKQNGKVVLKELAGSGAILLALRLLVLRFLDNLHGHSYTQADHVCSEILNSCVQSHPNRSQELRDCLWLL</sequence>
<comment type="caution">
    <text evidence="1">The sequence shown here is derived from an EMBL/GenBank/DDBJ whole genome shotgun (WGS) entry which is preliminary data.</text>
</comment>
<accession>A0AB34JB68</accession>
<evidence type="ECO:0000313" key="1">
    <source>
        <dbReference type="EMBL" id="KAL1519029.1"/>
    </source>
</evidence>
<proteinExistence type="predicted"/>
<protein>
    <submittedName>
        <fullName evidence="1">Uncharacterized protein</fullName>
    </submittedName>
</protein>
<organism evidence="1 2">
    <name type="scientific">Prymnesium parvum</name>
    <name type="common">Toxic golden alga</name>
    <dbReference type="NCBI Taxonomy" id="97485"/>
    <lineage>
        <taxon>Eukaryota</taxon>
        <taxon>Haptista</taxon>
        <taxon>Haptophyta</taxon>
        <taxon>Prymnesiophyceae</taxon>
        <taxon>Prymnesiales</taxon>
        <taxon>Prymnesiaceae</taxon>
        <taxon>Prymnesium</taxon>
    </lineage>
</organism>
<dbReference type="EMBL" id="JBGBPQ010000010">
    <property type="protein sequence ID" value="KAL1519029.1"/>
    <property type="molecule type" value="Genomic_DNA"/>
</dbReference>